<sequence>MEAILSELSKVQMRLDRLADSLQMDQTLRFQTNKMLLFYARGMVANGKTISDYFAEVVRFVPLYLPGFAMDEHFTTNMYLFFELETNIAYHIDEIKEIHRARILYRVTKRYREIVEPDSGCTSEEDDVRHLEPMADPIEHLVANEAFEEEPRARFEQLNLNDEADDDDDAIDVVEVDYDADDEQE</sequence>
<dbReference type="AlphaFoldDB" id="A0A8S1ELJ5"/>
<comment type="caution">
    <text evidence="1">The sequence shown here is derived from an EMBL/GenBank/DDBJ whole genome shotgun (WGS) entry which is preliminary data.</text>
</comment>
<evidence type="ECO:0000313" key="2">
    <source>
        <dbReference type="Proteomes" id="UP000494206"/>
    </source>
</evidence>
<accession>A0A8S1ELJ5</accession>
<keyword evidence="2" id="KW-1185">Reference proteome</keyword>
<reference evidence="1 2" key="1">
    <citation type="submission" date="2020-04" db="EMBL/GenBank/DDBJ databases">
        <authorList>
            <person name="Laetsch R D."/>
            <person name="Stevens L."/>
            <person name="Kumar S."/>
            <person name="Blaxter L. M."/>
        </authorList>
    </citation>
    <scope>NUCLEOTIDE SEQUENCE [LARGE SCALE GENOMIC DNA]</scope>
</reference>
<name>A0A8S1ELJ5_9PELO</name>
<organism evidence="1 2">
    <name type="scientific">Caenorhabditis bovis</name>
    <dbReference type="NCBI Taxonomy" id="2654633"/>
    <lineage>
        <taxon>Eukaryota</taxon>
        <taxon>Metazoa</taxon>
        <taxon>Ecdysozoa</taxon>
        <taxon>Nematoda</taxon>
        <taxon>Chromadorea</taxon>
        <taxon>Rhabditida</taxon>
        <taxon>Rhabditina</taxon>
        <taxon>Rhabditomorpha</taxon>
        <taxon>Rhabditoidea</taxon>
        <taxon>Rhabditidae</taxon>
        <taxon>Peloderinae</taxon>
        <taxon>Caenorhabditis</taxon>
    </lineage>
</organism>
<gene>
    <name evidence="1" type="ORF">CBOVIS_LOCUS4637</name>
</gene>
<dbReference type="Proteomes" id="UP000494206">
    <property type="component" value="Unassembled WGS sequence"/>
</dbReference>
<evidence type="ECO:0000313" key="1">
    <source>
        <dbReference type="EMBL" id="CAB3401957.1"/>
    </source>
</evidence>
<protein>
    <submittedName>
        <fullName evidence="1">Uncharacterized protein</fullName>
    </submittedName>
</protein>
<dbReference type="EMBL" id="CADEPM010000003">
    <property type="protein sequence ID" value="CAB3401957.1"/>
    <property type="molecule type" value="Genomic_DNA"/>
</dbReference>
<proteinExistence type="predicted"/>